<dbReference type="KEGG" id="ssl:SS1G_04637"/>
<sequence length="56" mass="6694">MNVYSFFEVRTDPEVVLSLRVCMRMFKLSRSFKISVIILISNFDLFLRTYRGQRVA</sequence>
<gene>
    <name evidence="1" type="ORF">SS1G_04637</name>
</gene>
<keyword evidence="2" id="KW-1185">Reference proteome</keyword>
<evidence type="ECO:0000313" key="2">
    <source>
        <dbReference type="Proteomes" id="UP000001312"/>
    </source>
</evidence>
<protein>
    <submittedName>
        <fullName evidence="1">Uncharacterized protein</fullName>
    </submittedName>
</protein>
<dbReference type="HOGENOM" id="CLU_3015579_0_0_1"/>
<dbReference type="EMBL" id="CH476625">
    <property type="protein sequence ID" value="EDO02161.1"/>
    <property type="molecule type" value="Genomic_DNA"/>
</dbReference>
<accession>A7EH45</accession>
<organism evidence="1 2">
    <name type="scientific">Sclerotinia sclerotiorum (strain ATCC 18683 / 1980 / Ss-1)</name>
    <name type="common">White mold</name>
    <name type="synonym">Whetzelinia sclerotiorum</name>
    <dbReference type="NCBI Taxonomy" id="665079"/>
    <lineage>
        <taxon>Eukaryota</taxon>
        <taxon>Fungi</taxon>
        <taxon>Dikarya</taxon>
        <taxon>Ascomycota</taxon>
        <taxon>Pezizomycotina</taxon>
        <taxon>Leotiomycetes</taxon>
        <taxon>Helotiales</taxon>
        <taxon>Sclerotiniaceae</taxon>
        <taxon>Sclerotinia</taxon>
    </lineage>
</organism>
<dbReference type="RefSeq" id="XP_001594829.1">
    <property type="nucleotide sequence ID" value="XM_001594779.1"/>
</dbReference>
<evidence type="ECO:0000313" key="1">
    <source>
        <dbReference type="EMBL" id="EDO02161.1"/>
    </source>
</evidence>
<dbReference type="InParanoid" id="A7EH45"/>
<dbReference type="AlphaFoldDB" id="A7EH45"/>
<dbReference type="Proteomes" id="UP000001312">
    <property type="component" value="Unassembled WGS sequence"/>
</dbReference>
<name>A7EH45_SCLS1</name>
<dbReference type="GeneID" id="5490643"/>
<proteinExistence type="predicted"/>
<reference evidence="2" key="1">
    <citation type="journal article" date="2011" name="PLoS Genet.">
        <title>Genomic analysis of the necrotrophic fungal pathogens Sclerotinia sclerotiorum and Botrytis cinerea.</title>
        <authorList>
            <person name="Amselem J."/>
            <person name="Cuomo C.A."/>
            <person name="van Kan J.A."/>
            <person name="Viaud M."/>
            <person name="Benito E.P."/>
            <person name="Couloux A."/>
            <person name="Coutinho P.M."/>
            <person name="de Vries R.P."/>
            <person name="Dyer P.S."/>
            <person name="Fillinger S."/>
            <person name="Fournier E."/>
            <person name="Gout L."/>
            <person name="Hahn M."/>
            <person name="Kohn L."/>
            <person name="Lapalu N."/>
            <person name="Plummer K.M."/>
            <person name="Pradier J.M."/>
            <person name="Quevillon E."/>
            <person name="Sharon A."/>
            <person name="Simon A."/>
            <person name="ten Have A."/>
            <person name="Tudzynski B."/>
            <person name="Tudzynski P."/>
            <person name="Wincker P."/>
            <person name="Andrew M."/>
            <person name="Anthouard V."/>
            <person name="Beever R.E."/>
            <person name="Beffa R."/>
            <person name="Benoit I."/>
            <person name="Bouzid O."/>
            <person name="Brault B."/>
            <person name="Chen Z."/>
            <person name="Choquer M."/>
            <person name="Collemare J."/>
            <person name="Cotton P."/>
            <person name="Danchin E.G."/>
            <person name="Da Silva C."/>
            <person name="Gautier A."/>
            <person name="Giraud C."/>
            <person name="Giraud T."/>
            <person name="Gonzalez C."/>
            <person name="Grossetete S."/>
            <person name="Guldener U."/>
            <person name="Henrissat B."/>
            <person name="Howlett B.J."/>
            <person name="Kodira C."/>
            <person name="Kretschmer M."/>
            <person name="Lappartient A."/>
            <person name="Leroch M."/>
            <person name="Levis C."/>
            <person name="Mauceli E."/>
            <person name="Neuveglise C."/>
            <person name="Oeser B."/>
            <person name="Pearson M."/>
            <person name="Poulain J."/>
            <person name="Poussereau N."/>
            <person name="Quesneville H."/>
            <person name="Rascle C."/>
            <person name="Schumacher J."/>
            <person name="Segurens B."/>
            <person name="Sexton A."/>
            <person name="Silva E."/>
            <person name="Sirven C."/>
            <person name="Soanes D.M."/>
            <person name="Talbot N.J."/>
            <person name="Templeton M."/>
            <person name="Yandava C."/>
            <person name="Yarden O."/>
            <person name="Zeng Q."/>
            <person name="Rollins J.A."/>
            <person name="Lebrun M.H."/>
            <person name="Dickman M."/>
        </authorList>
    </citation>
    <scope>NUCLEOTIDE SEQUENCE [LARGE SCALE GENOMIC DNA]</scope>
    <source>
        <strain evidence="2">ATCC 18683 / 1980 / Ss-1</strain>
    </source>
</reference>